<dbReference type="RefSeq" id="WP_307152929.1">
    <property type="nucleotide sequence ID" value="NZ_JAUSUK010000001.1"/>
</dbReference>
<dbReference type="Proteomes" id="UP001230253">
    <property type="component" value="Unassembled WGS sequence"/>
</dbReference>
<gene>
    <name evidence="1" type="ORF">J2R99_000511</name>
</gene>
<accession>A0ABU0C361</accession>
<name>A0ABU0C361_9BRAD</name>
<proteinExistence type="predicted"/>
<comment type="caution">
    <text evidence="1">The sequence shown here is derived from an EMBL/GenBank/DDBJ whole genome shotgun (WGS) entry which is preliminary data.</text>
</comment>
<dbReference type="Gene3D" id="3.40.50.720">
    <property type="entry name" value="NAD(P)-binding Rossmann-like Domain"/>
    <property type="match status" value="1"/>
</dbReference>
<sequence length="363" mass="38152">MSVDVLVTGTGMFAGRIVLDISATAKTPVTVMVAGRNAERLDWLRTAGNARARMFGTPARIVTHQLDLLEDAASERILEIAAPRIVVQAASIQTSAVIAQTGNKWSQLVADGGLSATAIFQALISSRMAAAISRNAPDTHFINCSFPDVVNGLIAAMGHRVLCGTGNVAILSNVFDGAEARAALGAGALRILAHYQCLAPWRRKAEERKGAPAPRVFLGDTEIDDVFATFADVRLTPEPAIEVSGASGVTLILALAAGLPWSGHVPGPNGLPGGYPVALEDGALSLDLPAGVSEDEAIAWNDAFETKNGLTIEGTQAVFHGRLAELLEREGFAHAQGFDVQALEAVCKDMLGLRDRLLAQPQH</sequence>
<evidence type="ECO:0000313" key="1">
    <source>
        <dbReference type="EMBL" id="MDQ0324662.1"/>
    </source>
</evidence>
<organism evidence="1 2">
    <name type="scientific">Rhodopseudomonas julia</name>
    <dbReference type="NCBI Taxonomy" id="200617"/>
    <lineage>
        <taxon>Bacteria</taxon>
        <taxon>Pseudomonadati</taxon>
        <taxon>Pseudomonadota</taxon>
        <taxon>Alphaproteobacteria</taxon>
        <taxon>Hyphomicrobiales</taxon>
        <taxon>Nitrobacteraceae</taxon>
        <taxon>Rhodopseudomonas</taxon>
    </lineage>
</organism>
<reference evidence="1 2" key="1">
    <citation type="submission" date="2023-07" db="EMBL/GenBank/DDBJ databases">
        <title>Genomic Encyclopedia of Type Strains, Phase IV (KMG-IV): sequencing the most valuable type-strain genomes for metagenomic binning, comparative biology and taxonomic classification.</title>
        <authorList>
            <person name="Goeker M."/>
        </authorList>
    </citation>
    <scope>NUCLEOTIDE SEQUENCE [LARGE SCALE GENOMIC DNA]</scope>
    <source>
        <strain evidence="1 2">DSM 11549</strain>
    </source>
</reference>
<dbReference type="EMBL" id="JAUSUK010000001">
    <property type="protein sequence ID" value="MDQ0324662.1"/>
    <property type="molecule type" value="Genomic_DNA"/>
</dbReference>
<evidence type="ECO:0000313" key="2">
    <source>
        <dbReference type="Proteomes" id="UP001230253"/>
    </source>
</evidence>
<protein>
    <recommendedName>
        <fullName evidence="3">Saccharopine dehydrogenase NADP binding domain-containing protein</fullName>
    </recommendedName>
</protein>
<evidence type="ECO:0008006" key="3">
    <source>
        <dbReference type="Google" id="ProtNLM"/>
    </source>
</evidence>
<keyword evidence="2" id="KW-1185">Reference proteome</keyword>